<dbReference type="InterPro" id="IPR010982">
    <property type="entry name" value="Lambda_DNA-bd_dom_sf"/>
</dbReference>
<organism evidence="3 5">
    <name type="scientific">Vagococcus xieshaowenii</name>
    <dbReference type="NCBI Taxonomy" id="2562451"/>
    <lineage>
        <taxon>Bacteria</taxon>
        <taxon>Bacillati</taxon>
        <taxon>Bacillota</taxon>
        <taxon>Bacilli</taxon>
        <taxon>Lactobacillales</taxon>
        <taxon>Enterococcaceae</taxon>
        <taxon>Vagococcus</taxon>
    </lineage>
</organism>
<sequence>MTVFERIKKLTKERSKTMKQVTLDLGYSENYFYSLKSGKQPSADKLNELADYFNVSVDYLLGREEKVTSVDLSEDDVVFSFDGKEVSPEEIRAAIAVIKAARGE</sequence>
<keyword evidence="4" id="KW-1185">Reference proteome</keyword>
<accession>A0AAJ5JQL1</accession>
<proteinExistence type="predicted"/>
<dbReference type="SMART" id="SM00530">
    <property type="entry name" value="HTH_XRE"/>
    <property type="match status" value="1"/>
</dbReference>
<dbReference type="Proteomes" id="UP000296883">
    <property type="component" value="Chromosome"/>
</dbReference>
<name>A0AAJ5JQL1_9ENTE</name>
<dbReference type="Pfam" id="PF12844">
    <property type="entry name" value="HTH_19"/>
    <property type="match status" value="1"/>
</dbReference>
<evidence type="ECO:0000313" key="4">
    <source>
        <dbReference type="Proteomes" id="UP000296883"/>
    </source>
</evidence>
<dbReference type="InterPro" id="IPR001387">
    <property type="entry name" value="Cro/C1-type_HTH"/>
</dbReference>
<evidence type="ECO:0000313" key="3">
    <source>
        <dbReference type="EMBL" id="TFZ41880.1"/>
    </source>
</evidence>
<dbReference type="GO" id="GO:0003677">
    <property type="term" value="F:DNA binding"/>
    <property type="evidence" value="ECO:0007669"/>
    <property type="project" value="InterPro"/>
</dbReference>
<dbReference type="RefSeq" id="WP_135254268.1">
    <property type="nucleotide sequence ID" value="NZ_CP038865.1"/>
</dbReference>
<gene>
    <name evidence="3" type="ORF">E4031_04610</name>
    <name evidence="2" type="ORF">E4Z98_02430</name>
</gene>
<evidence type="ECO:0000313" key="2">
    <source>
        <dbReference type="EMBL" id="QCA28225.1"/>
    </source>
</evidence>
<reference evidence="3 5" key="1">
    <citation type="submission" date="2019-03" db="EMBL/GenBank/DDBJ databases">
        <title>Vagococcus sp. was isolated fron gut of Carduelis flavirostris.</title>
        <authorList>
            <person name="Ge Y."/>
        </authorList>
    </citation>
    <scope>NUCLEOTIDE SEQUENCE [LARGE SCALE GENOMIC DNA]</scope>
    <source>
        <strain evidence="3 5">CF-210</strain>
    </source>
</reference>
<dbReference type="PROSITE" id="PS50943">
    <property type="entry name" value="HTH_CROC1"/>
    <property type="match status" value="1"/>
</dbReference>
<protein>
    <submittedName>
        <fullName evidence="3">XRE family transcriptional regulator</fullName>
    </submittedName>
</protein>
<dbReference type="Proteomes" id="UP000297725">
    <property type="component" value="Unassembled WGS sequence"/>
</dbReference>
<dbReference type="EMBL" id="SRHU01000018">
    <property type="protein sequence ID" value="TFZ41880.1"/>
    <property type="molecule type" value="Genomic_DNA"/>
</dbReference>
<dbReference type="AlphaFoldDB" id="A0AAJ5JQL1"/>
<evidence type="ECO:0000313" key="5">
    <source>
        <dbReference type="Proteomes" id="UP000297725"/>
    </source>
</evidence>
<dbReference type="CDD" id="cd00093">
    <property type="entry name" value="HTH_XRE"/>
    <property type="match status" value="1"/>
</dbReference>
<dbReference type="EMBL" id="CP038865">
    <property type="protein sequence ID" value="QCA28225.1"/>
    <property type="molecule type" value="Genomic_DNA"/>
</dbReference>
<evidence type="ECO:0000259" key="1">
    <source>
        <dbReference type="PROSITE" id="PS50943"/>
    </source>
</evidence>
<dbReference type="SUPFAM" id="SSF47413">
    <property type="entry name" value="lambda repressor-like DNA-binding domains"/>
    <property type="match status" value="1"/>
</dbReference>
<dbReference type="Gene3D" id="1.10.260.40">
    <property type="entry name" value="lambda repressor-like DNA-binding domains"/>
    <property type="match status" value="1"/>
</dbReference>
<reference evidence="2 4" key="2">
    <citation type="journal article" date="2020" name="Int. J. Syst. Evol. Microbiol.">
        <title>Vagococcus xieshaowenii sp. nov., isolated from snow finch (Montifringilla taczanowskii) cloacal content.</title>
        <authorList>
            <person name="Ge Y."/>
            <person name="Yang J."/>
            <person name="Lai X.H."/>
            <person name="Zhang G."/>
            <person name="Jin D."/>
            <person name="Lu S."/>
            <person name="Wang B."/>
            <person name="Huang Y."/>
            <person name="Huang Y."/>
            <person name="Ren Z."/>
            <person name="Zhang X."/>
            <person name="Xu J."/>
        </authorList>
    </citation>
    <scope>NUCLEOTIDE SEQUENCE [LARGE SCALE GENOMIC DNA]</scope>
    <source>
        <strain evidence="2">Personal::cf-49</strain>
        <strain evidence="4">personal::cf-49</strain>
    </source>
</reference>
<feature type="domain" description="HTH cro/C1-type" evidence="1">
    <location>
        <begin position="7"/>
        <end position="60"/>
    </location>
</feature>